<reference evidence="1" key="2">
    <citation type="submission" date="2025-03" db="EMBL/GenBank/DDBJ databases">
        <authorList>
            <consortium name="ELIXIR-Norway"/>
            <consortium name="Elixir Norway"/>
        </authorList>
    </citation>
    <scope>NUCLEOTIDE SEQUENCE</scope>
</reference>
<evidence type="ECO:0000313" key="2">
    <source>
        <dbReference type="Proteomes" id="UP001162501"/>
    </source>
</evidence>
<evidence type="ECO:0000313" key="1">
    <source>
        <dbReference type="EMBL" id="CAM9573250.1"/>
    </source>
</evidence>
<name>A0AC59YCL5_RANTA</name>
<accession>A0AC59YCL5</accession>
<protein>
    <submittedName>
        <fullName evidence="1">Uncharacterized protein</fullName>
    </submittedName>
</protein>
<sequence>MNAGLSGGPRGRWVPALLAAGAPASRAFRCGIRKGAHSLSADSAAAASPRPARAARPLALSQARRRRGGRDWARKTAGRDLEKPPRLHCSGRGRCRSRFLRAACPAGRSPCAVPRRSALRGAGFQRGGGLGWGTTGPPHTLTGRETVAEKVLKLLRQSYPARPLRPLLSGSEECVLELIPRTWSGARHPRSTPQIFVERF</sequence>
<dbReference type="EMBL" id="OX596096">
    <property type="protein sequence ID" value="CAM9573250.1"/>
    <property type="molecule type" value="Genomic_DNA"/>
</dbReference>
<proteinExistence type="predicted"/>
<reference evidence="1" key="1">
    <citation type="submission" date="2023-05" db="EMBL/GenBank/DDBJ databases">
        <authorList>
            <consortium name="ELIXIR-Norway"/>
        </authorList>
    </citation>
    <scope>NUCLEOTIDE SEQUENCE</scope>
</reference>
<gene>
    <name evidence="1" type="ORF">MRATA1EN22A_LOCUS4437</name>
</gene>
<dbReference type="Proteomes" id="UP001162501">
    <property type="component" value="Chromosome 12"/>
</dbReference>
<organism evidence="1 2">
    <name type="scientific">Rangifer tarandus platyrhynchus</name>
    <name type="common">Svalbard reindeer</name>
    <dbReference type="NCBI Taxonomy" id="3082113"/>
    <lineage>
        <taxon>Eukaryota</taxon>
        <taxon>Metazoa</taxon>
        <taxon>Chordata</taxon>
        <taxon>Craniata</taxon>
        <taxon>Vertebrata</taxon>
        <taxon>Euteleostomi</taxon>
        <taxon>Mammalia</taxon>
        <taxon>Eutheria</taxon>
        <taxon>Laurasiatheria</taxon>
        <taxon>Artiodactyla</taxon>
        <taxon>Ruminantia</taxon>
        <taxon>Pecora</taxon>
        <taxon>Cervidae</taxon>
        <taxon>Odocoileinae</taxon>
        <taxon>Rangifer</taxon>
    </lineage>
</organism>